<dbReference type="EMBL" id="JBHUCX010000028">
    <property type="protein sequence ID" value="MFD1675470.1"/>
    <property type="molecule type" value="Genomic_DNA"/>
</dbReference>
<dbReference type="Pfam" id="PF00669">
    <property type="entry name" value="Flagellin_N"/>
    <property type="match status" value="1"/>
</dbReference>
<accession>A0ABW4JJ22</accession>
<dbReference type="PANTHER" id="PTHR42792">
    <property type="entry name" value="FLAGELLIN"/>
    <property type="match status" value="1"/>
</dbReference>
<evidence type="ECO:0000259" key="5">
    <source>
        <dbReference type="Pfam" id="PF00700"/>
    </source>
</evidence>
<dbReference type="PANTHER" id="PTHR42792:SF1">
    <property type="entry name" value="FLAGELLAR HOOK-ASSOCIATED PROTEIN 3"/>
    <property type="match status" value="1"/>
</dbReference>
<dbReference type="InterPro" id="IPR001029">
    <property type="entry name" value="Flagellin_N"/>
</dbReference>
<feature type="domain" description="Flagellin N-terminal" evidence="4">
    <location>
        <begin position="7"/>
        <end position="138"/>
    </location>
</feature>
<keyword evidence="6" id="KW-0966">Cell projection</keyword>
<organism evidence="6 7">
    <name type="scientific">Alicyclobacillus fodiniaquatilis</name>
    <dbReference type="NCBI Taxonomy" id="1661150"/>
    <lineage>
        <taxon>Bacteria</taxon>
        <taxon>Bacillati</taxon>
        <taxon>Bacillota</taxon>
        <taxon>Bacilli</taxon>
        <taxon>Bacillales</taxon>
        <taxon>Alicyclobacillaceae</taxon>
        <taxon>Alicyclobacillus</taxon>
    </lineage>
</organism>
<dbReference type="InterPro" id="IPR001492">
    <property type="entry name" value="Flagellin"/>
</dbReference>
<evidence type="ECO:0000256" key="3">
    <source>
        <dbReference type="ARBA" id="ARBA00023143"/>
    </source>
</evidence>
<dbReference type="Proteomes" id="UP001597079">
    <property type="component" value="Unassembled WGS sequence"/>
</dbReference>
<dbReference type="RefSeq" id="WP_377943341.1">
    <property type="nucleotide sequence ID" value="NZ_JBHUCX010000028.1"/>
</dbReference>
<comment type="subcellular location">
    <subcellularLocation>
        <location evidence="1">Bacterial flagellum</location>
    </subcellularLocation>
</comment>
<dbReference type="Pfam" id="PF00700">
    <property type="entry name" value="Flagellin_C"/>
    <property type="match status" value="1"/>
</dbReference>
<evidence type="ECO:0000259" key="4">
    <source>
        <dbReference type="Pfam" id="PF00669"/>
    </source>
</evidence>
<gene>
    <name evidence="6" type="primary">flgL</name>
    <name evidence="6" type="ORF">ACFSB2_12280</name>
</gene>
<evidence type="ECO:0000313" key="6">
    <source>
        <dbReference type="EMBL" id="MFD1675470.1"/>
    </source>
</evidence>
<keyword evidence="7" id="KW-1185">Reference proteome</keyword>
<dbReference type="NCBIfam" id="TIGR02550">
    <property type="entry name" value="flagell_flgL"/>
    <property type="match status" value="1"/>
</dbReference>
<sequence length="306" mass="32798">MRVTQGMLSNQVLYDIENNYQQLSQLQNEASTGNKINQPSDDPIGVQFVMQYDSETAYYQQYQQNASQANSALNYAQSAMSEAQTVVSQARDLAVEASSGTETPTDLKALGTEVGQLYNQLVTVGNTQYNNQYIFNGQSVDTAPYSDADAASTTTASGNVVYDLGDGVSLPVNTSGNDFFGQAVTTNPPTDSDQSDNAFYLLSQLQTALNNGDSQQAGDLLNGFDSRLDKMSDAQADVGARSDRAQMMENRMSDLSQNVTTLLANTQGADMAQVLTQLSSAMAVQQASLEVGAQALVPTLVDFLKS</sequence>
<evidence type="ECO:0000313" key="7">
    <source>
        <dbReference type="Proteomes" id="UP001597079"/>
    </source>
</evidence>
<evidence type="ECO:0000256" key="2">
    <source>
        <dbReference type="ARBA" id="ARBA00005709"/>
    </source>
</evidence>
<comment type="caution">
    <text evidence="6">The sequence shown here is derived from an EMBL/GenBank/DDBJ whole genome shotgun (WGS) entry which is preliminary data.</text>
</comment>
<comment type="similarity">
    <text evidence="2">Belongs to the bacterial flagellin family.</text>
</comment>
<protein>
    <submittedName>
        <fullName evidence="6">Flagellar hook-associated protein FlgL</fullName>
    </submittedName>
</protein>
<proteinExistence type="inferred from homology"/>
<dbReference type="InterPro" id="IPR046358">
    <property type="entry name" value="Flagellin_C"/>
</dbReference>
<dbReference type="InterPro" id="IPR013384">
    <property type="entry name" value="Flagell_FlgL"/>
</dbReference>
<dbReference type="Gene3D" id="1.20.1330.10">
    <property type="entry name" value="f41 fragment of flagellin, N-terminal domain"/>
    <property type="match status" value="1"/>
</dbReference>
<reference evidence="7" key="1">
    <citation type="journal article" date="2019" name="Int. J. Syst. Evol. Microbiol.">
        <title>The Global Catalogue of Microorganisms (GCM) 10K type strain sequencing project: providing services to taxonomists for standard genome sequencing and annotation.</title>
        <authorList>
            <consortium name="The Broad Institute Genomics Platform"/>
            <consortium name="The Broad Institute Genome Sequencing Center for Infectious Disease"/>
            <person name="Wu L."/>
            <person name="Ma J."/>
        </authorList>
    </citation>
    <scope>NUCLEOTIDE SEQUENCE [LARGE SCALE GENOMIC DNA]</scope>
    <source>
        <strain evidence="7">CGMCC 1.12286</strain>
    </source>
</reference>
<name>A0ABW4JJ22_9BACL</name>
<keyword evidence="3" id="KW-0975">Bacterial flagellum</keyword>
<keyword evidence="6" id="KW-0282">Flagellum</keyword>
<feature type="domain" description="Flagellin C-terminal" evidence="5">
    <location>
        <begin position="224"/>
        <end position="295"/>
    </location>
</feature>
<evidence type="ECO:0000256" key="1">
    <source>
        <dbReference type="ARBA" id="ARBA00004365"/>
    </source>
</evidence>
<dbReference type="SUPFAM" id="SSF64518">
    <property type="entry name" value="Phase 1 flagellin"/>
    <property type="match status" value="1"/>
</dbReference>
<keyword evidence="6" id="KW-0969">Cilium</keyword>